<reference evidence="1" key="1">
    <citation type="journal article" date="2020" name="Microbiol. Resour. Announc.">
        <title>Complete Genome Sequence of Novel Psychrotolerant Legionella Strain TUM19329, Isolated from Antarctic Lake Sediment.</title>
        <authorList>
            <person name="Shimada S."/>
            <person name="Nakai R."/>
            <person name="Aoki K."/>
            <person name="Shimoeda N."/>
            <person name="Ohno G."/>
            <person name="Miyazaki Y."/>
            <person name="Kudoh S."/>
            <person name="Imura S."/>
            <person name="Watanabe K."/>
            <person name="Ishii Y."/>
            <person name="Tateda K."/>
        </authorList>
    </citation>
    <scope>NUCLEOTIDE SEQUENCE [LARGE SCALE GENOMIC DNA]</scope>
    <source>
        <strain evidence="1">TUM19329</strain>
    </source>
</reference>
<sequence length="95" mass="10615">MDTVPFPSPSVELLFKTPATKLPWTKLAEIVEFEIVTNPTSLFTKPKEIELLLAVSVLDVVIEESEIFNPPERKFATPILRLPGELLTSLVILVL</sequence>
<keyword evidence="2" id="KW-1185">Reference proteome</keyword>
<evidence type="ECO:0000313" key="1">
    <source>
        <dbReference type="EMBL" id="BCA95404.1"/>
    </source>
</evidence>
<protein>
    <submittedName>
        <fullName evidence="1">Uncharacterized protein</fullName>
    </submittedName>
</protein>
<organism evidence="1 2">
    <name type="scientific">Legionella antarctica</name>
    <dbReference type="NCBI Taxonomy" id="2708020"/>
    <lineage>
        <taxon>Bacteria</taxon>
        <taxon>Pseudomonadati</taxon>
        <taxon>Pseudomonadota</taxon>
        <taxon>Gammaproteobacteria</taxon>
        <taxon>Legionellales</taxon>
        <taxon>Legionellaceae</taxon>
        <taxon>Legionella</taxon>
    </lineage>
</organism>
<dbReference type="KEGG" id="lant:TUM19329_17650"/>
<dbReference type="Proteomes" id="UP000502894">
    <property type="component" value="Chromosome"/>
</dbReference>
<accession>A0A6F8T3Z0</accession>
<evidence type="ECO:0000313" key="2">
    <source>
        <dbReference type="Proteomes" id="UP000502894"/>
    </source>
</evidence>
<dbReference type="AlphaFoldDB" id="A0A6F8T3Z0"/>
<proteinExistence type="predicted"/>
<name>A0A6F8T3Z0_9GAMM</name>
<dbReference type="EMBL" id="AP022839">
    <property type="protein sequence ID" value="BCA95404.1"/>
    <property type="molecule type" value="Genomic_DNA"/>
</dbReference>
<gene>
    <name evidence="1" type="ORF">TUM19329_17650</name>
</gene>